<dbReference type="Gene3D" id="1.25.40.10">
    <property type="entry name" value="Tetratricopeptide repeat domain"/>
    <property type="match status" value="1"/>
</dbReference>
<dbReference type="AlphaFoldDB" id="A0A177NJD2"/>
<dbReference type="InterPro" id="IPR011990">
    <property type="entry name" value="TPR-like_helical_dom_sf"/>
</dbReference>
<evidence type="ECO:0000313" key="1">
    <source>
        <dbReference type="EMBL" id="OAI17995.1"/>
    </source>
</evidence>
<accession>A0A177NJD2</accession>
<evidence type="ECO:0008006" key="3">
    <source>
        <dbReference type="Google" id="ProtNLM"/>
    </source>
</evidence>
<proteinExistence type="predicted"/>
<keyword evidence="2" id="KW-1185">Reference proteome</keyword>
<protein>
    <recommendedName>
        <fullName evidence="3">Sel1 repeat family protein</fullName>
    </recommendedName>
</protein>
<organism evidence="1 2">
    <name type="scientific">Methylomonas koyamae</name>
    <dbReference type="NCBI Taxonomy" id="702114"/>
    <lineage>
        <taxon>Bacteria</taxon>
        <taxon>Pseudomonadati</taxon>
        <taxon>Pseudomonadota</taxon>
        <taxon>Gammaproteobacteria</taxon>
        <taxon>Methylococcales</taxon>
        <taxon>Methylococcaceae</taxon>
        <taxon>Methylomonas</taxon>
    </lineage>
</organism>
<reference evidence="2" key="1">
    <citation type="submission" date="2016-03" db="EMBL/GenBank/DDBJ databases">
        <authorList>
            <person name="Heylen K."/>
            <person name="De Vos P."/>
            <person name="Vekeman B."/>
        </authorList>
    </citation>
    <scope>NUCLEOTIDE SEQUENCE [LARGE SCALE GENOMIC DNA]</scope>
    <source>
        <strain evidence="2">R-45383</strain>
    </source>
</reference>
<comment type="caution">
    <text evidence="1">The sequence shown here is derived from an EMBL/GenBank/DDBJ whole genome shotgun (WGS) entry which is preliminary data.</text>
</comment>
<dbReference type="SUPFAM" id="SSF81901">
    <property type="entry name" value="HCP-like"/>
    <property type="match status" value="1"/>
</dbReference>
<sequence>MALSVLGWYIYTPPYHSPREYPPLAEADRQRMDLQLLNELAVNGSRPPLYTVERRRQLILDMAKQGFEVADLAYQLLNIGPTVNSGRHWLMPWERSAYHHLRRLADAGDPSAQCLAALVIARWGLDMRNYERYVVQAANAGQPYCIFLMSAILNPPAKYWQKTPVDERKSEELRVLAARKGVEWVQLYLTSLYSQGIKGYPLNIGKAKCWLSLAEQADTGGTLTEKSNLIWLTQQAQGKGIDISEHYDPKQRRETKLTN</sequence>
<evidence type="ECO:0000313" key="2">
    <source>
        <dbReference type="Proteomes" id="UP000077628"/>
    </source>
</evidence>
<gene>
    <name evidence="1" type="ORF">A1355_06635</name>
</gene>
<dbReference type="STRING" id="702114.A1355_06635"/>
<name>A0A177NJD2_9GAMM</name>
<dbReference type="EMBL" id="LUUK01000173">
    <property type="protein sequence ID" value="OAI17995.1"/>
    <property type="molecule type" value="Genomic_DNA"/>
</dbReference>
<dbReference type="Proteomes" id="UP000077628">
    <property type="component" value="Unassembled WGS sequence"/>
</dbReference>